<protein>
    <submittedName>
        <fullName evidence="1">Golgin subfamily A member 3-like</fullName>
    </submittedName>
</protein>
<dbReference type="OrthoDB" id="1711498at2759"/>
<name>A0A5B6WZM9_9ROSI</name>
<dbReference type="PANTHER" id="PTHR35317:SF31">
    <property type="entry name" value="DUF4219 DOMAIN-CONTAINING PROTEIN"/>
    <property type="match status" value="1"/>
</dbReference>
<reference evidence="2" key="1">
    <citation type="journal article" date="2019" name="Plant Biotechnol. J.">
        <title>Genome sequencing of the Australian wild diploid species Gossypium australe highlights disease resistance and delayed gland morphogenesis.</title>
        <authorList>
            <person name="Cai Y."/>
            <person name="Cai X."/>
            <person name="Wang Q."/>
            <person name="Wang P."/>
            <person name="Zhang Y."/>
            <person name="Cai C."/>
            <person name="Xu Y."/>
            <person name="Wang K."/>
            <person name="Zhou Z."/>
            <person name="Wang C."/>
            <person name="Geng S."/>
            <person name="Li B."/>
            <person name="Dong Q."/>
            <person name="Hou Y."/>
            <person name="Wang H."/>
            <person name="Ai P."/>
            <person name="Liu Z."/>
            <person name="Yi F."/>
            <person name="Sun M."/>
            <person name="An G."/>
            <person name="Cheng J."/>
            <person name="Zhang Y."/>
            <person name="Shi Q."/>
            <person name="Xie Y."/>
            <person name="Shi X."/>
            <person name="Chang Y."/>
            <person name="Huang F."/>
            <person name="Chen Y."/>
            <person name="Hong S."/>
            <person name="Mi L."/>
            <person name="Sun Q."/>
            <person name="Zhang L."/>
            <person name="Zhou B."/>
            <person name="Peng R."/>
            <person name="Zhang X."/>
            <person name="Liu F."/>
        </authorList>
    </citation>
    <scope>NUCLEOTIDE SEQUENCE [LARGE SCALE GENOMIC DNA]</scope>
    <source>
        <strain evidence="2">cv. PA1801</strain>
    </source>
</reference>
<sequence>MTCETFKQAWDKLKEEFRGTEKTRQQQLLNLRKNFERLKINETKMIKQYTHKIMSIANNIKLFSDQFSDQRVIKKVITTLPEKYESKISTLEDSRDLTTISLSKLINALYTQEQKERAGKNGIVKIVNNLVIILKFLKTKCNNNNNSLIKLRLLMKIKFRRSSDSLHHALQSITKKRKTG</sequence>
<evidence type="ECO:0000313" key="2">
    <source>
        <dbReference type="Proteomes" id="UP000325315"/>
    </source>
</evidence>
<dbReference type="AlphaFoldDB" id="A0A5B6WZM9"/>
<dbReference type="EMBL" id="SMMG02000001">
    <property type="protein sequence ID" value="KAA3487370.1"/>
    <property type="molecule type" value="Genomic_DNA"/>
</dbReference>
<dbReference type="PANTHER" id="PTHR35317">
    <property type="entry name" value="OS04G0629600 PROTEIN"/>
    <property type="match status" value="1"/>
</dbReference>
<keyword evidence="2" id="KW-1185">Reference proteome</keyword>
<accession>A0A5B6WZM9</accession>
<organism evidence="1 2">
    <name type="scientific">Gossypium australe</name>
    <dbReference type="NCBI Taxonomy" id="47621"/>
    <lineage>
        <taxon>Eukaryota</taxon>
        <taxon>Viridiplantae</taxon>
        <taxon>Streptophyta</taxon>
        <taxon>Embryophyta</taxon>
        <taxon>Tracheophyta</taxon>
        <taxon>Spermatophyta</taxon>
        <taxon>Magnoliopsida</taxon>
        <taxon>eudicotyledons</taxon>
        <taxon>Gunneridae</taxon>
        <taxon>Pentapetalae</taxon>
        <taxon>rosids</taxon>
        <taxon>malvids</taxon>
        <taxon>Malvales</taxon>
        <taxon>Malvaceae</taxon>
        <taxon>Malvoideae</taxon>
        <taxon>Gossypium</taxon>
    </lineage>
</organism>
<gene>
    <name evidence="1" type="ORF">EPI10_031199</name>
</gene>
<dbReference type="Pfam" id="PF14223">
    <property type="entry name" value="Retrotran_gag_2"/>
    <property type="match status" value="1"/>
</dbReference>
<dbReference type="Proteomes" id="UP000325315">
    <property type="component" value="Unassembled WGS sequence"/>
</dbReference>
<comment type="caution">
    <text evidence="1">The sequence shown here is derived from an EMBL/GenBank/DDBJ whole genome shotgun (WGS) entry which is preliminary data.</text>
</comment>
<proteinExistence type="predicted"/>
<evidence type="ECO:0000313" key="1">
    <source>
        <dbReference type="EMBL" id="KAA3487370.1"/>
    </source>
</evidence>